<evidence type="ECO:0000313" key="2">
    <source>
        <dbReference type="EMBL" id="MFD0923432.1"/>
    </source>
</evidence>
<sequence>MTHTILAPPPEFGGSTMHSNSRTLFVSVVGTVSMVVATVLLAAWSPPAYPAPVPAAQSAPLINDH</sequence>
<keyword evidence="1" id="KW-0472">Membrane</keyword>
<protein>
    <submittedName>
        <fullName evidence="2">Uncharacterized protein</fullName>
    </submittedName>
</protein>
<dbReference type="Proteomes" id="UP001597018">
    <property type="component" value="Unassembled WGS sequence"/>
</dbReference>
<keyword evidence="1" id="KW-1133">Transmembrane helix</keyword>
<keyword evidence="3" id="KW-1185">Reference proteome</keyword>
<dbReference type="EMBL" id="JBHTIW010000034">
    <property type="protein sequence ID" value="MFD0923432.1"/>
    <property type="molecule type" value="Genomic_DNA"/>
</dbReference>
<keyword evidence="1" id="KW-0812">Transmembrane</keyword>
<proteinExistence type="predicted"/>
<name>A0ABW3FYC7_9PSEU</name>
<feature type="transmembrane region" description="Helical" evidence="1">
    <location>
        <begin position="24"/>
        <end position="44"/>
    </location>
</feature>
<gene>
    <name evidence="2" type="ORF">ACFQ16_27120</name>
</gene>
<dbReference type="RefSeq" id="WP_345600683.1">
    <property type="nucleotide sequence ID" value="NZ_BAABLT010000013.1"/>
</dbReference>
<evidence type="ECO:0000313" key="3">
    <source>
        <dbReference type="Proteomes" id="UP001597018"/>
    </source>
</evidence>
<accession>A0ABW3FYC7</accession>
<organism evidence="2 3">
    <name type="scientific">Saccharopolyspora rosea</name>
    <dbReference type="NCBI Taxonomy" id="524884"/>
    <lineage>
        <taxon>Bacteria</taxon>
        <taxon>Bacillati</taxon>
        <taxon>Actinomycetota</taxon>
        <taxon>Actinomycetes</taxon>
        <taxon>Pseudonocardiales</taxon>
        <taxon>Pseudonocardiaceae</taxon>
        <taxon>Saccharopolyspora</taxon>
    </lineage>
</organism>
<evidence type="ECO:0000256" key="1">
    <source>
        <dbReference type="SAM" id="Phobius"/>
    </source>
</evidence>
<comment type="caution">
    <text evidence="2">The sequence shown here is derived from an EMBL/GenBank/DDBJ whole genome shotgun (WGS) entry which is preliminary data.</text>
</comment>
<reference evidence="3" key="1">
    <citation type="journal article" date="2019" name="Int. J. Syst. Evol. Microbiol.">
        <title>The Global Catalogue of Microorganisms (GCM) 10K type strain sequencing project: providing services to taxonomists for standard genome sequencing and annotation.</title>
        <authorList>
            <consortium name="The Broad Institute Genomics Platform"/>
            <consortium name="The Broad Institute Genome Sequencing Center for Infectious Disease"/>
            <person name="Wu L."/>
            <person name="Ma J."/>
        </authorList>
    </citation>
    <scope>NUCLEOTIDE SEQUENCE [LARGE SCALE GENOMIC DNA]</scope>
    <source>
        <strain evidence="3">CCUG 56401</strain>
    </source>
</reference>